<proteinExistence type="predicted"/>
<protein>
    <submittedName>
        <fullName evidence="1">Uncharacterized protein</fullName>
    </submittedName>
</protein>
<evidence type="ECO:0000313" key="2">
    <source>
        <dbReference type="Proteomes" id="UP000662747"/>
    </source>
</evidence>
<evidence type="ECO:0000313" key="1">
    <source>
        <dbReference type="EMBL" id="QSQ20696.1"/>
    </source>
</evidence>
<sequence length="86" mass="9109">MAKSPCPVTLSQFLEKAEPLKVIINGQELLAEVKSFSTGSFGWYINGKTVVTVDGKPLSVQIGMNLTVVGSKEADRGTPSTPPSET</sequence>
<dbReference type="RefSeq" id="WP_206722276.1">
    <property type="nucleotide sequence ID" value="NZ_CP071090.1"/>
</dbReference>
<gene>
    <name evidence="1" type="ORF">JY651_36500</name>
</gene>
<dbReference type="Proteomes" id="UP000662747">
    <property type="component" value="Chromosome"/>
</dbReference>
<dbReference type="EMBL" id="CP071090">
    <property type="protein sequence ID" value="QSQ20696.1"/>
    <property type="molecule type" value="Genomic_DNA"/>
</dbReference>
<reference evidence="1 2" key="1">
    <citation type="submission" date="2021-02" db="EMBL/GenBank/DDBJ databases">
        <title>De Novo genome assembly of isolated myxobacteria.</title>
        <authorList>
            <person name="Stevens D.C."/>
        </authorList>
    </citation>
    <scope>NUCLEOTIDE SEQUENCE [LARGE SCALE GENOMIC DNA]</scope>
    <source>
        <strain evidence="2">SCPEA02</strain>
    </source>
</reference>
<accession>A0ABX7NPB2</accession>
<name>A0ABX7NPB2_9BACT</name>
<organism evidence="1 2">
    <name type="scientific">Pyxidicoccus parkwayensis</name>
    <dbReference type="NCBI Taxonomy" id="2813578"/>
    <lineage>
        <taxon>Bacteria</taxon>
        <taxon>Pseudomonadati</taxon>
        <taxon>Myxococcota</taxon>
        <taxon>Myxococcia</taxon>
        <taxon>Myxococcales</taxon>
        <taxon>Cystobacterineae</taxon>
        <taxon>Myxococcaceae</taxon>
        <taxon>Pyxidicoccus</taxon>
    </lineage>
</organism>
<keyword evidence="2" id="KW-1185">Reference proteome</keyword>